<evidence type="ECO:0000256" key="1">
    <source>
        <dbReference type="ARBA" id="ARBA00000022"/>
    </source>
</evidence>
<evidence type="ECO:0000256" key="2">
    <source>
        <dbReference type="ARBA" id="ARBA00000751"/>
    </source>
</evidence>
<sequence>MTDSVELISEPVLFYVQEFYCFDNFSAFAVVWRGSLWMTAEHAYQASKFEHISPLWDIIRDEISAHQAKKTAETYKHQMRRDWLDVRLAIMEEVLRAKLAQHEYVRRKLLETGERRIIESSPDDSFWGWGPNKDGENHLGRIWMKLRGELREGRI</sequence>
<accession>A0A1G2G2B4</accession>
<reference evidence="4 5" key="1">
    <citation type="journal article" date="2016" name="Nat. Commun.">
        <title>Thousands of microbial genomes shed light on interconnected biogeochemical processes in an aquifer system.</title>
        <authorList>
            <person name="Anantharaman K."/>
            <person name="Brown C.T."/>
            <person name="Hug L.A."/>
            <person name="Sharon I."/>
            <person name="Castelle C.J."/>
            <person name="Probst A.J."/>
            <person name="Thomas B.C."/>
            <person name="Singh A."/>
            <person name="Wilkins M.J."/>
            <person name="Karaoz U."/>
            <person name="Brodie E.L."/>
            <person name="Williams K.H."/>
            <person name="Hubbard S.S."/>
            <person name="Banfield J.F."/>
        </authorList>
    </citation>
    <scope>NUCLEOTIDE SEQUENCE [LARGE SCALE GENOMIC DNA]</scope>
</reference>
<dbReference type="AlphaFoldDB" id="A0A1G2G2B4"/>
<dbReference type="InterPro" id="IPR012816">
    <property type="entry name" value="NADAR"/>
</dbReference>
<dbReference type="Pfam" id="PF08719">
    <property type="entry name" value="NADAR"/>
    <property type="match status" value="1"/>
</dbReference>
<evidence type="ECO:0000313" key="4">
    <source>
        <dbReference type="EMBL" id="OGZ44444.1"/>
    </source>
</evidence>
<dbReference type="Proteomes" id="UP000177480">
    <property type="component" value="Unassembled WGS sequence"/>
</dbReference>
<dbReference type="NCBIfam" id="TIGR02464">
    <property type="entry name" value="ribofla_fusion"/>
    <property type="match status" value="1"/>
</dbReference>
<gene>
    <name evidence="4" type="ORF">A2719_04920</name>
</gene>
<dbReference type="InterPro" id="IPR037238">
    <property type="entry name" value="YbiA-like_sf"/>
</dbReference>
<organism evidence="4 5">
    <name type="scientific">Candidatus Ryanbacteria bacterium RIFCSPHIGHO2_01_FULL_45_22</name>
    <dbReference type="NCBI Taxonomy" id="1802114"/>
    <lineage>
        <taxon>Bacteria</taxon>
        <taxon>Candidatus Ryaniibacteriota</taxon>
    </lineage>
</organism>
<dbReference type="CDD" id="cd15457">
    <property type="entry name" value="NADAR"/>
    <property type="match status" value="1"/>
</dbReference>
<name>A0A1G2G2B4_9BACT</name>
<comment type="catalytic activity">
    <reaction evidence="1">
        <text>5-amino-6-(5-phospho-D-ribosylamino)uracil + H2O = 5,6-diaminouracil + D-ribose 5-phosphate</text>
        <dbReference type="Rhea" id="RHEA:55020"/>
        <dbReference type="ChEBI" id="CHEBI:15377"/>
        <dbReference type="ChEBI" id="CHEBI:46252"/>
        <dbReference type="ChEBI" id="CHEBI:58453"/>
        <dbReference type="ChEBI" id="CHEBI:78346"/>
    </reaction>
</comment>
<feature type="domain" description="NADAR" evidence="3">
    <location>
        <begin position="14"/>
        <end position="151"/>
    </location>
</feature>
<dbReference type="EMBL" id="MHNK01000002">
    <property type="protein sequence ID" value="OGZ44444.1"/>
    <property type="molecule type" value="Genomic_DNA"/>
</dbReference>
<proteinExistence type="predicted"/>
<dbReference type="Gene3D" id="1.10.357.40">
    <property type="entry name" value="YbiA-like"/>
    <property type="match status" value="1"/>
</dbReference>
<dbReference type="STRING" id="1802114.A2719_04920"/>
<evidence type="ECO:0000259" key="3">
    <source>
        <dbReference type="Pfam" id="PF08719"/>
    </source>
</evidence>
<dbReference type="SUPFAM" id="SSF143990">
    <property type="entry name" value="YbiA-like"/>
    <property type="match status" value="1"/>
</dbReference>
<comment type="catalytic activity">
    <reaction evidence="2">
        <text>2,5-diamino-6-hydroxy-4-(5-phosphoribosylamino)-pyrimidine + H2O = 2,5,6-triamino-4-hydroxypyrimidine + D-ribose 5-phosphate</text>
        <dbReference type="Rhea" id="RHEA:23436"/>
        <dbReference type="ChEBI" id="CHEBI:15377"/>
        <dbReference type="ChEBI" id="CHEBI:58614"/>
        <dbReference type="ChEBI" id="CHEBI:78346"/>
        <dbReference type="ChEBI" id="CHEBI:137796"/>
    </reaction>
</comment>
<comment type="caution">
    <text evidence="4">The sequence shown here is derived from an EMBL/GenBank/DDBJ whole genome shotgun (WGS) entry which is preliminary data.</text>
</comment>
<evidence type="ECO:0000313" key="5">
    <source>
        <dbReference type="Proteomes" id="UP000177480"/>
    </source>
</evidence>
<protein>
    <recommendedName>
        <fullName evidence="3">NADAR domain-containing protein</fullName>
    </recommendedName>
</protein>